<evidence type="ECO:0000313" key="7">
    <source>
        <dbReference type="EMBL" id="ART63897.1"/>
    </source>
</evidence>
<dbReference type="Pfam" id="PF03547">
    <property type="entry name" value="Mem_trans"/>
    <property type="match status" value="1"/>
</dbReference>
<sequence length="320" mass="33960">MTPHPGDSCLEVLAITAPIFMLIALGYLAVMGGVVTRDHVQGVGRFVVTLALPALIIRALSQHALTEVFNAHYLLSYGLGSLSVLLMGLALTRRQGQRLDHGAIMAMGMGTSNSGFIGYPIAVMVIGPTAGVALALCMLIENMLMIPLSLALAEAGRQQGVSVFRMLLTTLRQLIRNPIIIAIVTGATLSLTGLDLPEPLYKALDMLANASAPAALFVIGGTLYGLRVRGMYRDVAQITLAKLVIHPLLVLLFFQIFPIDNTELMIGALLIASAPMLSVYPIFGTRFAMDGLCAAALLVATTGAFFTISAAIWFIHQTGV</sequence>
<evidence type="ECO:0000313" key="8">
    <source>
        <dbReference type="Proteomes" id="UP000194457"/>
    </source>
</evidence>
<evidence type="ECO:0000256" key="1">
    <source>
        <dbReference type="ARBA" id="ARBA00004141"/>
    </source>
</evidence>
<gene>
    <name evidence="7" type="ORF">B9H00_13240</name>
</gene>
<evidence type="ECO:0000256" key="5">
    <source>
        <dbReference type="ARBA" id="ARBA00022989"/>
    </source>
</evidence>
<organism evidence="7 8">
    <name type="scientific">Kushneria marisflavi</name>
    <dbReference type="NCBI Taxonomy" id="157779"/>
    <lineage>
        <taxon>Bacteria</taxon>
        <taxon>Pseudomonadati</taxon>
        <taxon>Pseudomonadota</taxon>
        <taxon>Gammaproteobacteria</taxon>
        <taxon>Oceanospirillales</taxon>
        <taxon>Halomonadaceae</taxon>
        <taxon>Kushneria</taxon>
    </lineage>
</organism>
<dbReference type="GO" id="GO:0055085">
    <property type="term" value="P:transmembrane transport"/>
    <property type="evidence" value="ECO:0007669"/>
    <property type="project" value="InterPro"/>
</dbReference>
<evidence type="ECO:0000256" key="4">
    <source>
        <dbReference type="ARBA" id="ARBA00022692"/>
    </source>
</evidence>
<name>A0A240UQW3_9GAMM</name>
<protein>
    <submittedName>
        <fullName evidence="7">Permease</fullName>
    </submittedName>
</protein>
<dbReference type="PANTHER" id="PTHR36838:SF3">
    <property type="entry name" value="TRANSPORTER AUXIN EFFLUX CARRIER EC FAMILY"/>
    <property type="match status" value="1"/>
</dbReference>
<keyword evidence="4" id="KW-0812">Transmembrane</keyword>
<keyword evidence="8" id="KW-1185">Reference proteome</keyword>
<evidence type="ECO:0000256" key="3">
    <source>
        <dbReference type="ARBA" id="ARBA00022475"/>
    </source>
</evidence>
<dbReference type="KEGG" id="kma:B9H00_13240"/>
<keyword evidence="3" id="KW-1003">Cell membrane</keyword>
<dbReference type="Proteomes" id="UP000194457">
    <property type="component" value="Chromosome"/>
</dbReference>
<dbReference type="OrthoDB" id="9810457at2"/>
<comment type="subcellular location">
    <subcellularLocation>
        <location evidence="1">Membrane</location>
        <topology evidence="1">Multi-pass membrane protein</topology>
    </subcellularLocation>
</comment>
<keyword evidence="2" id="KW-0813">Transport</keyword>
<dbReference type="AlphaFoldDB" id="A0A240UQW3"/>
<evidence type="ECO:0000256" key="6">
    <source>
        <dbReference type="ARBA" id="ARBA00023136"/>
    </source>
</evidence>
<dbReference type="EMBL" id="CP021358">
    <property type="protein sequence ID" value="ART63897.1"/>
    <property type="molecule type" value="Genomic_DNA"/>
</dbReference>
<dbReference type="PANTHER" id="PTHR36838">
    <property type="entry name" value="AUXIN EFFLUX CARRIER FAMILY PROTEIN"/>
    <property type="match status" value="1"/>
</dbReference>
<reference evidence="7 8" key="1">
    <citation type="submission" date="2017-05" db="EMBL/GenBank/DDBJ databases">
        <authorList>
            <person name="Song R."/>
            <person name="Chenine A.L."/>
            <person name="Ruprecht R.M."/>
        </authorList>
    </citation>
    <scope>NUCLEOTIDE SEQUENCE [LARGE SCALE GENOMIC DNA]</scope>
    <source>
        <strain evidence="7">SW32</strain>
    </source>
</reference>
<keyword evidence="6" id="KW-0472">Membrane</keyword>
<dbReference type="InterPro" id="IPR004776">
    <property type="entry name" value="Mem_transp_PIN-like"/>
</dbReference>
<evidence type="ECO:0000256" key="2">
    <source>
        <dbReference type="ARBA" id="ARBA00022448"/>
    </source>
</evidence>
<accession>A0A240UQW3</accession>
<proteinExistence type="predicted"/>
<keyword evidence="5" id="KW-1133">Transmembrane helix</keyword>
<dbReference type="GO" id="GO:0016020">
    <property type="term" value="C:membrane"/>
    <property type="evidence" value="ECO:0007669"/>
    <property type="project" value="UniProtKB-SubCell"/>
</dbReference>